<dbReference type="EMBL" id="MLAK01000776">
    <property type="protein sequence ID" value="OHT04923.1"/>
    <property type="molecule type" value="Genomic_DNA"/>
</dbReference>
<feature type="active site" description="Nucleophile" evidence="2">
    <location>
        <position position="173"/>
    </location>
</feature>
<dbReference type="OrthoDB" id="192611at2759"/>
<dbReference type="GO" id="GO:0006624">
    <property type="term" value="P:vacuolar protein processing"/>
    <property type="evidence" value="ECO:0007669"/>
    <property type="project" value="TreeGrafter"/>
</dbReference>
<dbReference type="GO" id="GO:0004197">
    <property type="term" value="F:cysteine-type endopeptidase activity"/>
    <property type="evidence" value="ECO:0007669"/>
    <property type="project" value="TreeGrafter"/>
</dbReference>
<feature type="chain" id="PRO_5012204673" evidence="4">
    <location>
        <begin position="21"/>
        <end position="400"/>
    </location>
</feature>
<sequence>MLSFAFISLALCENWAVIFTGSNTWSNYRHSADSFYQFKLLLEGGIPRDHIILMNYDDTARIKRNPFQNKIFRDLDHLYDIYPGQESMNYSQTDVNKENFLNVLKGNSTNGPALKSTIDDNVFIFYDNHGGSGILGVPDKCGDFIYADELIETFQYMSDHKMFKKLFFPITACYAGSVAMYLEDIPNMYIMTASNAVESSYADLFDIRLGAYLTSEFSFHKDEFIETYPTGTLADLFDFASENVRQSSVCEFGDMSLKTMTIDQFVGPRSPKSKSKTFESKQKIEETKAKIDQLQKSIEVENNEVLKAEMELRITAEKMCEARLDQIISGLKKKFELESKNIDFTKNCKITNWTGYRKVMNALKENVEVIGDAFYAKTFFFSNLCSIVDADEIVAEIKRL</sequence>
<dbReference type="AlphaFoldDB" id="A0A1J4K112"/>
<evidence type="ECO:0000256" key="3">
    <source>
        <dbReference type="SAM" id="Coils"/>
    </source>
</evidence>
<evidence type="ECO:0000256" key="4">
    <source>
        <dbReference type="SAM" id="SignalP"/>
    </source>
</evidence>
<feature type="active site" evidence="2">
    <location>
        <position position="129"/>
    </location>
</feature>
<dbReference type="GeneID" id="94840283"/>
<dbReference type="InterPro" id="IPR001096">
    <property type="entry name" value="Peptidase_C13"/>
</dbReference>
<proteinExistence type="inferred from homology"/>
<dbReference type="Pfam" id="PF01650">
    <property type="entry name" value="Peptidase_C13"/>
    <property type="match status" value="1"/>
</dbReference>
<reference evidence="5" key="1">
    <citation type="submission" date="2016-10" db="EMBL/GenBank/DDBJ databases">
        <authorList>
            <person name="Benchimol M."/>
            <person name="Almeida L.G."/>
            <person name="Vasconcelos A.T."/>
            <person name="Perreira-Neves A."/>
            <person name="Rosa I.A."/>
            <person name="Tasca T."/>
            <person name="Bogo M.R."/>
            <person name="de Souza W."/>
        </authorList>
    </citation>
    <scope>NUCLEOTIDE SEQUENCE [LARGE SCALE GENOMIC DNA]</scope>
    <source>
        <strain evidence="5">K</strain>
    </source>
</reference>
<protein>
    <submittedName>
        <fullName evidence="5">Legumain</fullName>
    </submittedName>
</protein>
<gene>
    <name evidence="5" type="primary">Lgmn</name>
    <name evidence="5" type="ORF">TRFO_27482</name>
</gene>
<dbReference type="PRINTS" id="PR00776">
    <property type="entry name" value="HEMOGLOBNASE"/>
</dbReference>
<keyword evidence="3" id="KW-0175">Coiled coil</keyword>
<dbReference type="GO" id="GO:0005773">
    <property type="term" value="C:vacuole"/>
    <property type="evidence" value="ECO:0007669"/>
    <property type="project" value="GOC"/>
</dbReference>
<evidence type="ECO:0000313" key="5">
    <source>
        <dbReference type="EMBL" id="OHT04923.1"/>
    </source>
</evidence>
<feature type="signal peptide" evidence="4">
    <location>
        <begin position="1"/>
        <end position="20"/>
    </location>
</feature>
<dbReference type="FunFam" id="3.40.50.1460:FF:000020">
    <property type="entry name" value="Clan CD, family C13, asparaginyl endopeptidase-like cysteine peptidase"/>
    <property type="match status" value="1"/>
</dbReference>
<evidence type="ECO:0000256" key="1">
    <source>
        <dbReference type="ARBA" id="ARBA00009941"/>
    </source>
</evidence>
<dbReference type="PANTHER" id="PTHR12000:SF42">
    <property type="entry name" value="LEGUMAIN"/>
    <property type="match status" value="1"/>
</dbReference>
<comment type="caution">
    <text evidence="5">The sequence shown here is derived from an EMBL/GenBank/DDBJ whole genome shotgun (WGS) entry which is preliminary data.</text>
</comment>
<dbReference type="VEuPathDB" id="TrichDB:TRFO_27482"/>
<keyword evidence="6" id="KW-1185">Reference proteome</keyword>
<dbReference type="GO" id="GO:0051603">
    <property type="term" value="P:proteolysis involved in protein catabolic process"/>
    <property type="evidence" value="ECO:0007669"/>
    <property type="project" value="TreeGrafter"/>
</dbReference>
<keyword evidence="4" id="KW-0732">Signal</keyword>
<dbReference type="Gene3D" id="3.40.50.1460">
    <property type="match status" value="1"/>
</dbReference>
<comment type="similarity">
    <text evidence="1">Belongs to the peptidase C13 family.</text>
</comment>
<accession>A0A1J4K112</accession>
<dbReference type="PANTHER" id="PTHR12000">
    <property type="entry name" value="HEMOGLOBINASE FAMILY MEMBER"/>
    <property type="match status" value="1"/>
</dbReference>
<feature type="coiled-coil region" evidence="3">
    <location>
        <begin position="284"/>
        <end position="311"/>
    </location>
</feature>
<evidence type="ECO:0000313" key="6">
    <source>
        <dbReference type="Proteomes" id="UP000179807"/>
    </source>
</evidence>
<evidence type="ECO:0000256" key="2">
    <source>
        <dbReference type="PIRSR" id="PIRSR019663-1"/>
    </source>
</evidence>
<dbReference type="Proteomes" id="UP000179807">
    <property type="component" value="Unassembled WGS sequence"/>
</dbReference>
<dbReference type="PIRSF" id="PIRSF019663">
    <property type="entry name" value="Legumain"/>
    <property type="match status" value="1"/>
</dbReference>
<organism evidence="5 6">
    <name type="scientific">Tritrichomonas foetus</name>
    <dbReference type="NCBI Taxonomy" id="1144522"/>
    <lineage>
        <taxon>Eukaryota</taxon>
        <taxon>Metamonada</taxon>
        <taxon>Parabasalia</taxon>
        <taxon>Tritrichomonadida</taxon>
        <taxon>Tritrichomonadidae</taxon>
        <taxon>Tritrichomonas</taxon>
    </lineage>
</organism>
<name>A0A1J4K112_9EUKA</name>
<dbReference type="RefSeq" id="XP_068358059.1">
    <property type="nucleotide sequence ID" value="XM_068505579.1"/>
</dbReference>